<dbReference type="EMBL" id="BPLR01007026">
    <property type="protein sequence ID" value="GIY13967.1"/>
    <property type="molecule type" value="Genomic_DNA"/>
</dbReference>
<protein>
    <submittedName>
        <fullName evidence="1">Uncharacterized protein</fullName>
    </submittedName>
</protein>
<accession>A0AAV4R0R6</accession>
<gene>
    <name evidence="1" type="ORF">CEXT_85781</name>
</gene>
<organism evidence="1 2">
    <name type="scientific">Caerostris extrusa</name>
    <name type="common">Bark spider</name>
    <name type="synonym">Caerostris bankana</name>
    <dbReference type="NCBI Taxonomy" id="172846"/>
    <lineage>
        <taxon>Eukaryota</taxon>
        <taxon>Metazoa</taxon>
        <taxon>Ecdysozoa</taxon>
        <taxon>Arthropoda</taxon>
        <taxon>Chelicerata</taxon>
        <taxon>Arachnida</taxon>
        <taxon>Araneae</taxon>
        <taxon>Araneomorphae</taxon>
        <taxon>Entelegynae</taxon>
        <taxon>Araneoidea</taxon>
        <taxon>Araneidae</taxon>
        <taxon>Caerostris</taxon>
    </lineage>
</organism>
<keyword evidence="2" id="KW-1185">Reference proteome</keyword>
<sequence length="86" mass="9880">MGLVSYCERLKELGNGWEKSRWNGRLGLSYLNQVLGCVPYWENVKGTWKCMGKKVDEIEGWLEVLLFLLMILGKDLTQTALLDQIS</sequence>
<evidence type="ECO:0000313" key="2">
    <source>
        <dbReference type="Proteomes" id="UP001054945"/>
    </source>
</evidence>
<evidence type="ECO:0000313" key="1">
    <source>
        <dbReference type="EMBL" id="GIY13967.1"/>
    </source>
</evidence>
<dbReference type="Proteomes" id="UP001054945">
    <property type="component" value="Unassembled WGS sequence"/>
</dbReference>
<dbReference type="AlphaFoldDB" id="A0AAV4R0R6"/>
<comment type="caution">
    <text evidence="1">The sequence shown here is derived from an EMBL/GenBank/DDBJ whole genome shotgun (WGS) entry which is preliminary data.</text>
</comment>
<reference evidence="1 2" key="1">
    <citation type="submission" date="2021-06" db="EMBL/GenBank/DDBJ databases">
        <title>Caerostris extrusa draft genome.</title>
        <authorList>
            <person name="Kono N."/>
            <person name="Arakawa K."/>
        </authorList>
    </citation>
    <scope>NUCLEOTIDE SEQUENCE [LARGE SCALE GENOMIC DNA]</scope>
</reference>
<name>A0AAV4R0R6_CAEEX</name>
<proteinExistence type="predicted"/>